<feature type="disulfide bond" evidence="5">
    <location>
        <begin position="426"/>
        <end position="453"/>
    </location>
</feature>
<name>A0A7E4WCH8_PANRE</name>
<feature type="disulfide bond" evidence="5">
    <location>
        <begin position="497"/>
        <end position="524"/>
    </location>
</feature>
<protein>
    <submittedName>
        <fullName evidence="9">Sushi domain-containing protein</fullName>
    </submittedName>
</protein>
<evidence type="ECO:0000256" key="3">
    <source>
        <dbReference type="ARBA" id="ARBA00023157"/>
    </source>
</evidence>
<feature type="signal peptide" evidence="6">
    <location>
        <begin position="1"/>
        <end position="23"/>
    </location>
</feature>
<dbReference type="CDD" id="cd00033">
    <property type="entry name" value="CCP"/>
    <property type="match status" value="2"/>
</dbReference>
<reference evidence="8" key="1">
    <citation type="journal article" date="2013" name="Genetics">
        <title>The draft genome and transcriptome of Panagrellus redivivus are shaped by the harsh demands of a free-living lifestyle.</title>
        <authorList>
            <person name="Srinivasan J."/>
            <person name="Dillman A.R."/>
            <person name="Macchietto M.G."/>
            <person name="Heikkinen L."/>
            <person name="Lakso M."/>
            <person name="Fracchia K.M."/>
            <person name="Antoshechkin I."/>
            <person name="Mortazavi A."/>
            <person name="Wong G."/>
            <person name="Sternberg P.W."/>
        </authorList>
    </citation>
    <scope>NUCLEOTIDE SEQUENCE [LARGE SCALE GENOMIC DNA]</scope>
    <source>
        <strain evidence="8">MT8872</strain>
    </source>
</reference>
<accession>A0A7E4WCH8</accession>
<organism evidence="8 9">
    <name type="scientific">Panagrellus redivivus</name>
    <name type="common">Microworm</name>
    <dbReference type="NCBI Taxonomy" id="6233"/>
    <lineage>
        <taxon>Eukaryota</taxon>
        <taxon>Metazoa</taxon>
        <taxon>Ecdysozoa</taxon>
        <taxon>Nematoda</taxon>
        <taxon>Chromadorea</taxon>
        <taxon>Rhabditida</taxon>
        <taxon>Tylenchina</taxon>
        <taxon>Panagrolaimomorpha</taxon>
        <taxon>Panagrolaimoidea</taxon>
        <taxon>Panagrolaimidae</taxon>
        <taxon>Panagrellus</taxon>
    </lineage>
</organism>
<dbReference type="SMART" id="SM00032">
    <property type="entry name" value="CCP"/>
    <property type="match status" value="4"/>
</dbReference>
<dbReference type="Proteomes" id="UP000492821">
    <property type="component" value="Unassembled WGS sequence"/>
</dbReference>
<dbReference type="Gene3D" id="2.10.70.10">
    <property type="entry name" value="Complement Module, domain 1"/>
    <property type="match status" value="3"/>
</dbReference>
<evidence type="ECO:0000256" key="5">
    <source>
        <dbReference type="PROSITE-ProRule" id="PRU00302"/>
    </source>
</evidence>
<evidence type="ECO:0000256" key="4">
    <source>
        <dbReference type="ARBA" id="ARBA00023180"/>
    </source>
</evidence>
<keyword evidence="8" id="KW-1185">Reference proteome</keyword>
<comment type="caution">
    <text evidence="5">Lacks conserved residue(s) required for the propagation of feature annotation.</text>
</comment>
<dbReference type="InterPro" id="IPR000436">
    <property type="entry name" value="Sushi_SCR_CCP_dom"/>
</dbReference>
<keyword evidence="6" id="KW-0732">Signal</keyword>
<dbReference type="Pfam" id="PF00084">
    <property type="entry name" value="Sushi"/>
    <property type="match status" value="1"/>
</dbReference>
<feature type="domain" description="Sushi" evidence="7">
    <location>
        <begin position="456"/>
        <end position="525"/>
    </location>
</feature>
<feature type="chain" id="PRO_5029005098" evidence="6">
    <location>
        <begin position="24"/>
        <end position="525"/>
    </location>
</feature>
<proteinExistence type="predicted"/>
<keyword evidence="4" id="KW-0325">Glycoprotein</keyword>
<reference evidence="9" key="2">
    <citation type="submission" date="2020-10" db="UniProtKB">
        <authorList>
            <consortium name="WormBaseParasite"/>
        </authorList>
    </citation>
    <scope>IDENTIFICATION</scope>
</reference>
<keyword evidence="3 5" id="KW-1015">Disulfide bond</keyword>
<dbReference type="WBParaSite" id="Pan_g9692.t1">
    <property type="protein sequence ID" value="Pan_g9692.t1"/>
    <property type="gene ID" value="Pan_g9692"/>
</dbReference>
<evidence type="ECO:0000256" key="1">
    <source>
        <dbReference type="ARBA" id="ARBA00022659"/>
    </source>
</evidence>
<keyword evidence="2" id="KW-0677">Repeat</keyword>
<dbReference type="PROSITE" id="PS50923">
    <property type="entry name" value="SUSHI"/>
    <property type="match status" value="2"/>
</dbReference>
<dbReference type="SUPFAM" id="SSF57535">
    <property type="entry name" value="Complement control module/SCR domain"/>
    <property type="match status" value="3"/>
</dbReference>
<dbReference type="AlphaFoldDB" id="A0A7E4WCH8"/>
<feature type="domain" description="Sushi" evidence="7">
    <location>
        <begin position="391"/>
        <end position="455"/>
    </location>
</feature>
<evidence type="ECO:0000313" key="9">
    <source>
        <dbReference type="WBParaSite" id="Pan_g9692.t1"/>
    </source>
</evidence>
<evidence type="ECO:0000259" key="7">
    <source>
        <dbReference type="PROSITE" id="PS50923"/>
    </source>
</evidence>
<dbReference type="InterPro" id="IPR050350">
    <property type="entry name" value="Compl-Cell_Adhes-Reg"/>
</dbReference>
<evidence type="ECO:0000256" key="6">
    <source>
        <dbReference type="SAM" id="SignalP"/>
    </source>
</evidence>
<dbReference type="PANTHER" id="PTHR19325">
    <property type="entry name" value="COMPLEMENT COMPONENT-RELATED SUSHI DOMAIN-CONTAINING"/>
    <property type="match status" value="1"/>
</dbReference>
<dbReference type="PANTHER" id="PTHR19325:SF575">
    <property type="entry name" value="LOCOMOTION-RELATED PROTEIN HIKARU GENKI"/>
    <property type="match status" value="1"/>
</dbReference>
<evidence type="ECO:0000256" key="2">
    <source>
        <dbReference type="ARBA" id="ARBA00022737"/>
    </source>
</evidence>
<sequence length="525" mass="56450">MFSDISFLTFVLYIFTFVRTANGTPCSNGIDKTALVELNSYVNTFFGALKDHYVTTWTPQTHPSALQPYSQIDTLGLIANGTNLYSGMKQSCACLQEIIQLYDEQLGIGGSILRPGLFGRLDHKLVHAGEEEYNGVFERYMRTGEKLYCVGDYGQCGATVPLYRWFAASEIGGFGKLQVAIRSVGFTDNFITTTDSIDTTVDLNIKSKGVLCYIWAVNYDSKHSATEKLAKRVRSPPIKGIQAVSINMVEDKACPPLQTPHGQWYYTTPSKHPGTVAFLNCHPGFQPSLHASITTTICQRSYSWSPAPHNVSCEIAGCLPIVSTPTRGTIAYNMAEVPYAASNGTHHGIYPIGTTAILVCPASMDVSASGADASYCSPTGWTPQHLGTCERICSHLEVTDGTVHYADVHGNDQATNTNGTVATVICLPGTKLVGIGTATCVNGSWSEKSIGNCETIHCPALPSTNSAIYSYSNSINTANTINSPEAIVPGTIVRIQCQNARRLNGASEAICASTGEWAPKLGSCV</sequence>
<keyword evidence="1 5" id="KW-0768">Sushi</keyword>
<evidence type="ECO:0000313" key="8">
    <source>
        <dbReference type="Proteomes" id="UP000492821"/>
    </source>
</evidence>
<dbReference type="InterPro" id="IPR035976">
    <property type="entry name" value="Sushi/SCR/CCP_sf"/>
</dbReference>